<organism evidence="2 3">
    <name type="scientific">Novosphingobium nitrogenifigens DSM 19370</name>
    <dbReference type="NCBI Taxonomy" id="983920"/>
    <lineage>
        <taxon>Bacteria</taxon>
        <taxon>Pseudomonadati</taxon>
        <taxon>Pseudomonadota</taxon>
        <taxon>Alphaproteobacteria</taxon>
        <taxon>Sphingomonadales</taxon>
        <taxon>Sphingomonadaceae</taxon>
        <taxon>Novosphingobium</taxon>
    </lineage>
</organism>
<evidence type="ECO:0000313" key="2">
    <source>
        <dbReference type="EMBL" id="EGD59786.1"/>
    </source>
</evidence>
<accession>F1Z6X6</accession>
<dbReference type="InterPro" id="IPR002372">
    <property type="entry name" value="PQQ_rpt_dom"/>
</dbReference>
<dbReference type="InParanoid" id="F1Z6X6"/>
<feature type="domain" description="Pyrrolo-quinoline quinone repeat" evidence="1">
    <location>
        <begin position="166"/>
        <end position="400"/>
    </location>
</feature>
<dbReference type="Gene3D" id="2.130.10.10">
    <property type="entry name" value="YVTN repeat-like/Quinoprotein amine dehydrogenase"/>
    <property type="match status" value="1"/>
</dbReference>
<evidence type="ECO:0000313" key="3">
    <source>
        <dbReference type="Proteomes" id="UP000004728"/>
    </source>
</evidence>
<dbReference type="HOGENOM" id="CLU_027480_3_0_5"/>
<gene>
    <name evidence="2" type="ORF">Y88_2570</name>
</gene>
<dbReference type="SUPFAM" id="SSF50998">
    <property type="entry name" value="Quinoprotein alcohol dehydrogenase-like"/>
    <property type="match status" value="1"/>
</dbReference>
<dbReference type="OrthoDB" id="5290752at2"/>
<keyword evidence="3" id="KW-1185">Reference proteome</keyword>
<proteinExistence type="predicted"/>
<comment type="caution">
    <text evidence="2">The sequence shown here is derived from an EMBL/GenBank/DDBJ whole genome shotgun (WGS) entry which is preliminary data.</text>
</comment>
<dbReference type="Pfam" id="PF13360">
    <property type="entry name" value="PQQ_2"/>
    <property type="match status" value="1"/>
</dbReference>
<dbReference type="EMBL" id="AEWJ01000025">
    <property type="protein sequence ID" value="EGD59786.1"/>
    <property type="molecule type" value="Genomic_DNA"/>
</dbReference>
<dbReference type="STRING" id="983920.Y88_2570"/>
<sequence length="482" mass="50663">MTGPVQTGLSNEEALMARMPVSHQTVSHEMKTRFLPAFAAPRRALATVAIMGIALALGACSGGAGKHKVKTTPTVGTRVPILSRIEAGTKVDDAMAGISVVLPPPEVNSDWTQGGGSASKAYGHLALADHPHKLWSTLIAGSSPLRRLAAAPVIGNGKLFVMDTLGVLRALDANTGRELWHQDFVLPDSGSSVFGGGASYDDGVVYVTTGLGEVAALDAEKGTIKWRVKPLGPLRGSPAIGYGSVVVMTQDNQIAALNVADGATQWMQSGSLSQTGVFGVAAPAVGQGTIVAGYSSGELVAYRYENGRQLWSDALARTSIATSVSTLTDIDADPIIDHGRVYALGQGGRMAAYELVTGQRIWELNLAGISTPSVAGEWIFTLTDEGKLLCIAKSSGKVRWLTQLRRYQVESKKKGAIFWTGPVLAGNRLWVANSNGELATVSVDDGKLTRFASFDGGFSLAPVVANQTLYVLDNTGRLTAFR</sequence>
<dbReference type="Proteomes" id="UP000004728">
    <property type="component" value="Unassembled WGS sequence"/>
</dbReference>
<dbReference type="PANTHER" id="PTHR34512:SF30">
    <property type="entry name" value="OUTER MEMBRANE PROTEIN ASSEMBLY FACTOR BAMB"/>
    <property type="match status" value="1"/>
</dbReference>
<dbReference type="InterPro" id="IPR018391">
    <property type="entry name" value="PQQ_b-propeller_rpt"/>
</dbReference>
<dbReference type="InterPro" id="IPR015943">
    <property type="entry name" value="WD40/YVTN_repeat-like_dom_sf"/>
</dbReference>
<dbReference type="InterPro" id="IPR011047">
    <property type="entry name" value="Quinoprotein_ADH-like_sf"/>
</dbReference>
<dbReference type="RefSeq" id="WP_008070170.1">
    <property type="nucleotide sequence ID" value="NZ_AQWK01000003.1"/>
</dbReference>
<reference evidence="2 3" key="1">
    <citation type="journal article" date="2012" name="J. Bacteriol.">
        <title>Draft Genome Sequence of Novosphingobium nitrogenifigens Y88T.</title>
        <authorList>
            <person name="Strabala T.J."/>
            <person name="Macdonald L."/>
            <person name="Liu V."/>
            <person name="Smit A.M."/>
        </authorList>
    </citation>
    <scope>NUCLEOTIDE SEQUENCE [LARGE SCALE GENOMIC DNA]</scope>
    <source>
        <strain evidence="2 3">DSM 19370</strain>
    </source>
</reference>
<dbReference type="AlphaFoldDB" id="F1Z6X6"/>
<name>F1Z6X6_9SPHN</name>
<dbReference type="PANTHER" id="PTHR34512">
    <property type="entry name" value="CELL SURFACE PROTEIN"/>
    <property type="match status" value="1"/>
</dbReference>
<protein>
    <submittedName>
        <fullName evidence="2">Pyrrolo-quinoline quinone</fullName>
    </submittedName>
</protein>
<evidence type="ECO:0000259" key="1">
    <source>
        <dbReference type="Pfam" id="PF13360"/>
    </source>
</evidence>
<dbReference type="SMART" id="SM00564">
    <property type="entry name" value="PQQ"/>
    <property type="match status" value="7"/>
</dbReference>
<dbReference type="eggNOG" id="COG1520">
    <property type="taxonomic scope" value="Bacteria"/>
</dbReference>
<dbReference type="FunCoup" id="F1Z6X6">
    <property type="interactions" value="51"/>
</dbReference>